<keyword evidence="4" id="KW-1185">Reference proteome</keyword>
<dbReference type="EMBL" id="JAWWNJ010000249">
    <property type="protein sequence ID" value="KAK6966961.1"/>
    <property type="molecule type" value="Genomic_DNA"/>
</dbReference>
<organism evidence="3 4">
    <name type="scientific">Favolaschia claudopus</name>
    <dbReference type="NCBI Taxonomy" id="2862362"/>
    <lineage>
        <taxon>Eukaryota</taxon>
        <taxon>Fungi</taxon>
        <taxon>Dikarya</taxon>
        <taxon>Basidiomycota</taxon>
        <taxon>Agaricomycotina</taxon>
        <taxon>Agaricomycetes</taxon>
        <taxon>Agaricomycetidae</taxon>
        <taxon>Agaricales</taxon>
        <taxon>Marasmiineae</taxon>
        <taxon>Mycenaceae</taxon>
        <taxon>Favolaschia</taxon>
    </lineage>
</organism>
<dbReference type="Proteomes" id="UP001362999">
    <property type="component" value="Unassembled WGS sequence"/>
</dbReference>
<comment type="caution">
    <text evidence="3">The sequence shown here is derived from an EMBL/GenBank/DDBJ whole genome shotgun (WGS) entry which is preliminary data.</text>
</comment>
<keyword evidence="1" id="KW-0732">Signal</keyword>
<name>A0AAV9ZSF2_9AGAR</name>
<evidence type="ECO:0000313" key="2">
    <source>
        <dbReference type="EMBL" id="KAK6966961.1"/>
    </source>
</evidence>
<reference evidence="3 4" key="1">
    <citation type="journal article" date="2024" name="J Genomics">
        <title>Draft genome sequencing and assembly of Favolaschia claudopus CIRM-BRFM 2984 isolated from oak limbs.</title>
        <authorList>
            <person name="Navarro D."/>
            <person name="Drula E."/>
            <person name="Chaduli D."/>
            <person name="Cazenave R."/>
            <person name="Ahrendt S."/>
            <person name="Wang J."/>
            <person name="Lipzen A."/>
            <person name="Daum C."/>
            <person name="Barry K."/>
            <person name="Grigoriev I.V."/>
            <person name="Favel A."/>
            <person name="Rosso M.N."/>
            <person name="Martin F."/>
        </authorList>
    </citation>
    <scope>NUCLEOTIDE SEQUENCE [LARGE SCALE GENOMIC DNA]</scope>
    <source>
        <strain evidence="3 4">CIRM-BRFM 2984</strain>
    </source>
</reference>
<evidence type="ECO:0000256" key="1">
    <source>
        <dbReference type="SAM" id="SignalP"/>
    </source>
</evidence>
<feature type="signal peptide" evidence="1">
    <location>
        <begin position="1"/>
        <end position="24"/>
    </location>
</feature>
<protein>
    <submittedName>
        <fullName evidence="3">Uncharacterized protein</fullName>
    </submittedName>
</protein>
<feature type="chain" id="PRO_5044716780" evidence="1">
    <location>
        <begin position="25"/>
        <end position="220"/>
    </location>
</feature>
<evidence type="ECO:0000313" key="3">
    <source>
        <dbReference type="EMBL" id="KAK6991446.1"/>
    </source>
</evidence>
<dbReference type="AlphaFoldDB" id="A0AAV9ZSF2"/>
<dbReference type="EMBL" id="JAWWNJ010000117">
    <property type="protein sequence ID" value="KAK6991446.1"/>
    <property type="molecule type" value="Genomic_DNA"/>
</dbReference>
<accession>A0AAV9ZSF2</accession>
<sequence>MHAFELGVFKAFFIHLLRILYAHGDAAISKLNERFRMVPTFGRSTIRRFTQNTSALKKLAAWNYEDILLCSIPVIEDLLPEPWNSDILDLLFTFAEWHSLAKLKLHTETTVGLLRSMKKAAQGKGKGRAGPASKADPKVKVFSLETYKLHELGDYAPYIPWIGTMDNVSTQPGELEHRRVRKWYARTNKNQAVRQITQLERRETALLRIASRARINARRI</sequence>
<proteinExistence type="predicted"/>
<gene>
    <name evidence="3" type="ORF">R3P38DRAFT_3438665</name>
    <name evidence="2" type="ORF">R3P38DRAFT_3509801</name>
</gene>
<evidence type="ECO:0000313" key="4">
    <source>
        <dbReference type="Proteomes" id="UP001362999"/>
    </source>
</evidence>